<dbReference type="Pfam" id="PF08241">
    <property type="entry name" value="Methyltransf_11"/>
    <property type="match status" value="1"/>
</dbReference>
<dbReference type="EMBL" id="CP049811">
    <property type="protein sequence ID" value="QIK41420.1"/>
    <property type="molecule type" value="Genomic_DNA"/>
</dbReference>
<keyword evidence="2" id="KW-0808">Transferase</keyword>
<dbReference type="KEGG" id="mon:G8E03_11965"/>
<keyword evidence="2" id="KW-0489">Methyltransferase</keyword>
<proteinExistence type="predicted"/>
<dbReference type="InterPro" id="IPR013216">
    <property type="entry name" value="Methyltransf_11"/>
</dbReference>
<reference evidence="2 3" key="1">
    <citation type="submission" date="2020-03" db="EMBL/GenBank/DDBJ databases">
        <title>Complete genome sequence of Monaibacterium sp. ALG8 with diverse plasmids.</title>
        <authorList>
            <person name="Sun C."/>
        </authorList>
    </citation>
    <scope>NUCLEOTIDE SEQUENCE [LARGE SCALE GENOMIC DNA]</scope>
    <source>
        <strain evidence="2 3">ALG8</strain>
    </source>
</reference>
<dbReference type="GO" id="GO:0008757">
    <property type="term" value="F:S-adenosylmethionine-dependent methyltransferase activity"/>
    <property type="evidence" value="ECO:0007669"/>
    <property type="project" value="InterPro"/>
</dbReference>
<protein>
    <submittedName>
        <fullName evidence="2">Methyltransferase domain-containing protein</fullName>
    </submittedName>
</protein>
<evidence type="ECO:0000313" key="3">
    <source>
        <dbReference type="Proteomes" id="UP000500791"/>
    </source>
</evidence>
<dbReference type="CDD" id="cd02440">
    <property type="entry name" value="AdoMet_MTases"/>
    <property type="match status" value="1"/>
</dbReference>
<evidence type="ECO:0000259" key="1">
    <source>
        <dbReference type="Pfam" id="PF08241"/>
    </source>
</evidence>
<dbReference type="AlphaFoldDB" id="A0A6G7VNC9"/>
<dbReference type="Gene3D" id="3.40.50.150">
    <property type="entry name" value="Vaccinia Virus protein VP39"/>
    <property type="match status" value="1"/>
</dbReference>
<dbReference type="SUPFAM" id="SSF53335">
    <property type="entry name" value="S-adenosyl-L-methionine-dependent methyltransferases"/>
    <property type="match status" value="1"/>
</dbReference>
<dbReference type="Proteomes" id="UP000500791">
    <property type="component" value="Chromosome"/>
</dbReference>
<dbReference type="PANTHER" id="PTHR43861:SF1">
    <property type="entry name" value="TRANS-ACONITATE 2-METHYLTRANSFERASE"/>
    <property type="match status" value="1"/>
</dbReference>
<feature type="domain" description="Methyltransferase type 11" evidence="1">
    <location>
        <begin position="59"/>
        <end position="146"/>
    </location>
</feature>
<organism evidence="2 3">
    <name type="scientific">Pontivivens nitratireducens</name>
    <dbReference type="NCBI Taxonomy" id="2758038"/>
    <lineage>
        <taxon>Bacteria</taxon>
        <taxon>Pseudomonadati</taxon>
        <taxon>Pseudomonadota</taxon>
        <taxon>Alphaproteobacteria</taxon>
        <taxon>Rhodobacterales</taxon>
        <taxon>Paracoccaceae</taxon>
        <taxon>Pontivivens</taxon>
    </lineage>
</organism>
<dbReference type="InterPro" id="IPR029063">
    <property type="entry name" value="SAM-dependent_MTases_sf"/>
</dbReference>
<accession>A0A6G7VNC9</accession>
<evidence type="ECO:0000313" key="2">
    <source>
        <dbReference type="EMBL" id="QIK41420.1"/>
    </source>
</evidence>
<dbReference type="GO" id="GO:0032259">
    <property type="term" value="P:methylation"/>
    <property type="evidence" value="ECO:0007669"/>
    <property type="project" value="UniProtKB-KW"/>
</dbReference>
<sequence>MKSSTRKDRSACSTCSSASEPVQVSDWSARDYDSNARFVSDLGMPVVQLLAPMPGERILDLGCGDGALTVKLRDAGADVLGVDGSPDMVAAARALGLDAQVVDGHALDFDAAFDAVFSNAALHWMVRPADVIAGVARALKPGGRFVGEFGGMGNVAAIRTALIATLAEAGVAADLKDIWYFPSAAEYSDLLRQGGFDVQTCELIPRPTPVAAGMRAWIETLAVPVLGKVEGDRAAFLDRVTDLLAPALCDGRGNWTADYVRIRFSCVKS</sequence>
<name>A0A6G7VNC9_9RHOB</name>
<dbReference type="PANTHER" id="PTHR43861">
    <property type="entry name" value="TRANS-ACONITATE 2-METHYLTRANSFERASE-RELATED"/>
    <property type="match status" value="1"/>
</dbReference>
<keyword evidence="3" id="KW-1185">Reference proteome</keyword>
<gene>
    <name evidence="2" type="ORF">G8E03_11965</name>
</gene>